<evidence type="ECO:0000313" key="2">
    <source>
        <dbReference type="EMBL" id="MED6126631.1"/>
    </source>
</evidence>
<accession>A0ABU6RS53</accession>
<keyword evidence="3" id="KW-1185">Reference proteome</keyword>
<dbReference type="EMBL" id="JASCZI010031375">
    <property type="protein sequence ID" value="MED6126631.1"/>
    <property type="molecule type" value="Genomic_DNA"/>
</dbReference>
<feature type="region of interest" description="Disordered" evidence="1">
    <location>
        <begin position="48"/>
        <end position="77"/>
    </location>
</feature>
<comment type="caution">
    <text evidence="2">The sequence shown here is derived from an EMBL/GenBank/DDBJ whole genome shotgun (WGS) entry which is preliminary data.</text>
</comment>
<dbReference type="Proteomes" id="UP001341840">
    <property type="component" value="Unassembled WGS sequence"/>
</dbReference>
<evidence type="ECO:0000256" key="1">
    <source>
        <dbReference type="SAM" id="MobiDB-lite"/>
    </source>
</evidence>
<gene>
    <name evidence="2" type="ORF">PIB30_080337</name>
</gene>
<evidence type="ECO:0000313" key="3">
    <source>
        <dbReference type="Proteomes" id="UP001341840"/>
    </source>
</evidence>
<protein>
    <submittedName>
        <fullName evidence="2">Uncharacterized protein</fullName>
    </submittedName>
</protein>
<reference evidence="2 3" key="1">
    <citation type="journal article" date="2023" name="Plants (Basel)">
        <title>Bridging the Gap: Combining Genomics and Transcriptomics Approaches to Understand Stylosanthes scabra, an Orphan Legume from the Brazilian Caatinga.</title>
        <authorList>
            <person name="Ferreira-Neto J.R.C."/>
            <person name="da Silva M.D."/>
            <person name="Binneck E."/>
            <person name="de Melo N.F."/>
            <person name="da Silva R.H."/>
            <person name="de Melo A.L.T.M."/>
            <person name="Pandolfi V."/>
            <person name="Bustamante F.O."/>
            <person name="Brasileiro-Vidal A.C."/>
            <person name="Benko-Iseppon A.M."/>
        </authorList>
    </citation>
    <scope>NUCLEOTIDE SEQUENCE [LARGE SCALE GENOMIC DNA]</scope>
    <source>
        <tissue evidence="2">Leaves</tissue>
    </source>
</reference>
<name>A0ABU6RS53_9FABA</name>
<sequence length="240" mass="27345">MFASHERILADQVMDLYVQMLDTWTATPGTGPSYPAPMTADLVDVVPPHEHTGETESDEENSGDIEGGSSGSGDDEFVSTTSVGNRFLLPAPLPAHCVTPCLSKCLCTKKDKDEDNKHVRLHQVQLVWGAMRVIEKLNGTEWREVKLFVTLSKFRREMKQSNVTHTMPIQRRVQKWVKVKKKSHEVEKTKELETENLNLVADQRKEIEAMWAEDQRQRLQKSLLGVLFNQLNSEKSWNNC</sequence>
<organism evidence="2 3">
    <name type="scientific">Stylosanthes scabra</name>
    <dbReference type="NCBI Taxonomy" id="79078"/>
    <lineage>
        <taxon>Eukaryota</taxon>
        <taxon>Viridiplantae</taxon>
        <taxon>Streptophyta</taxon>
        <taxon>Embryophyta</taxon>
        <taxon>Tracheophyta</taxon>
        <taxon>Spermatophyta</taxon>
        <taxon>Magnoliopsida</taxon>
        <taxon>eudicotyledons</taxon>
        <taxon>Gunneridae</taxon>
        <taxon>Pentapetalae</taxon>
        <taxon>rosids</taxon>
        <taxon>fabids</taxon>
        <taxon>Fabales</taxon>
        <taxon>Fabaceae</taxon>
        <taxon>Papilionoideae</taxon>
        <taxon>50 kb inversion clade</taxon>
        <taxon>dalbergioids sensu lato</taxon>
        <taxon>Dalbergieae</taxon>
        <taxon>Pterocarpus clade</taxon>
        <taxon>Stylosanthes</taxon>
    </lineage>
</organism>
<proteinExistence type="predicted"/>